<dbReference type="PANTHER" id="PTHR24333:SF9">
    <property type="entry name" value="HOMEOBOX DOMAIN-CONTAINING PROTEIN"/>
    <property type="match status" value="1"/>
</dbReference>
<feature type="DNA-binding region" description="Homeobox" evidence="5">
    <location>
        <begin position="138"/>
        <end position="197"/>
    </location>
</feature>
<evidence type="ECO:0000256" key="4">
    <source>
        <dbReference type="ARBA" id="ARBA00023242"/>
    </source>
</evidence>
<proteinExistence type="predicted"/>
<dbReference type="PANTHER" id="PTHR24333">
    <property type="entry name" value="HOMEO BOX HB9 LIKE A-RELATED"/>
    <property type="match status" value="1"/>
</dbReference>
<accession>A0AAN8JTV3</accession>
<keyword evidence="10" id="KW-1185">Reference proteome</keyword>
<dbReference type="PROSITE" id="PS50071">
    <property type="entry name" value="HOMEOBOX_2"/>
    <property type="match status" value="1"/>
</dbReference>
<keyword evidence="4 5" id="KW-0539">Nucleus</keyword>
<dbReference type="EMBL" id="JAZGQO010000007">
    <property type="protein sequence ID" value="KAK6182616.1"/>
    <property type="molecule type" value="Genomic_DNA"/>
</dbReference>
<evidence type="ECO:0000256" key="2">
    <source>
        <dbReference type="ARBA" id="ARBA00023125"/>
    </source>
</evidence>
<protein>
    <recommendedName>
        <fullName evidence="8">Homeobox domain-containing protein</fullName>
    </recommendedName>
</protein>
<dbReference type="PRINTS" id="PR00024">
    <property type="entry name" value="HOMEOBOX"/>
</dbReference>
<evidence type="ECO:0000313" key="9">
    <source>
        <dbReference type="EMBL" id="KAK6182616.1"/>
    </source>
</evidence>
<dbReference type="GO" id="GO:0000981">
    <property type="term" value="F:DNA-binding transcription factor activity, RNA polymerase II-specific"/>
    <property type="evidence" value="ECO:0007669"/>
    <property type="project" value="InterPro"/>
</dbReference>
<evidence type="ECO:0000313" key="10">
    <source>
        <dbReference type="Proteomes" id="UP001347796"/>
    </source>
</evidence>
<keyword evidence="3 5" id="KW-0371">Homeobox</keyword>
<dbReference type="AlphaFoldDB" id="A0AAN8JTV3"/>
<comment type="subcellular location">
    <subcellularLocation>
        <location evidence="1 5 6">Nucleus</location>
    </subcellularLocation>
</comment>
<name>A0AAN8JTV3_PATCE</name>
<dbReference type="Proteomes" id="UP001347796">
    <property type="component" value="Unassembled WGS sequence"/>
</dbReference>
<gene>
    <name evidence="9" type="ORF">SNE40_010259</name>
</gene>
<dbReference type="SMART" id="SM00389">
    <property type="entry name" value="HOX"/>
    <property type="match status" value="1"/>
</dbReference>
<dbReference type="GO" id="GO:0005634">
    <property type="term" value="C:nucleus"/>
    <property type="evidence" value="ECO:0007669"/>
    <property type="project" value="UniProtKB-SubCell"/>
</dbReference>
<feature type="region of interest" description="Disordered" evidence="7">
    <location>
        <begin position="1"/>
        <end position="24"/>
    </location>
</feature>
<reference evidence="9 10" key="1">
    <citation type="submission" date="2024-01" db="EMBL/GenBank/DDBJ databases">
        <title>The genome of the rayed Mediterranean limpet Patella caerulea (Linnaeus, 1758).</title>
        <authorList>
            <person name="Anh-Thu Weber A."/>
            <person name="Halstead-Nussloch G."/>
        </authorList>
    </citation>
    <scope>NUCLEOTIDE SEQUENCE [LARGE SCALE GENOMIC DNA]</scope>
    <source>
        <strain evidence="9">AATW-2023a</strain>
        <tissue evidence="9">Whole specimen</tissue>
    </source>
</reference>
<dbReference type="SUPFAM" id="SSF46689">
    <property type="entry name" value="Homeodomain-like"/>
    <property type="match status" value="1"/>
</dbReference>
<feature type="domain" description="Homeobox" evidence="8">
    <location>
        <begin position="136"/>
        <end position="196"/>
    </location>
</feature>
<dbReference type="Gene3D" id="1.10.10.60">
    <property type="entry name" value="Homeodomain-like"/>
    <property type="match status" value="1"/>
</dbReference>
<evidence type="ECO:0000256" key="1">
    <source>
        <dbReference type="ARBA" id="ARBA00004123"/>
    </source>
</evidence>
<evidence type="ECO:0000256" key="7">
    <source>
        <dbReference type="SAM" id="MobiDB-lite"/>
    </source>
</evidence>
<organism evidence="9 10">
    <name type="scientific">Patella caerulea</name>
    <name type="common">Rayed Mediterranean limpet</name>
    <dbReference type="NCBI Taxonomy" id="87958"/>
    <lineage>
        <taxon>Eukaryota</taxon>
        <taxon>Metazoa</taxon>
        <taxon>Spiralia</taxon>
        <taxon>Lophotrochozoa</taxon>
        <taxon>Mollusca</taxon>
        <taxon>Gastropoda</taxon>
        <taxon>Patellogastropoda</taxon>
        <taxon>Patelloidea</taxon>
        <taxon>Patellidae</taxon>
        <taxon>Patella</taxon>
    </lineage>
</organism>
<dbReference type="PROSITE" id="PS00027">
    <property type="entry name" value="HOMEOBOX_1"/>
    <property type="match status" value="1"/>
</dbReference>
<sequence length="241" mass="28274">MSFSIENQSCQSSRENQSFGIQRKLETSENTKSGFLSIDDILKDDLNDAKVAINQTTNDETVVCHENENEEQITAKQISDTEVSSPFVLRPIPRFCYPVSPWTPESPAWLYQSLYHRHLVLEAQKSNTVRRQRRVNIDRKPRQAYSSKQLEHLEMEFKADRYLSVSKRVELSKTLDLTETQIKTWFQNRRTKWKKQMSAKLKREGLFPGPIWGPMASPRSCHFNPYHHPLSLDRNYFSSYK</sequence>
<dbReference type="InterPro" id="IPR017970">
    <property type="entry name" value="Homeobox_CS"/>
</dbReference>
<evidence type="ECO:0000256" key="5">
    <source>
        <dbReference type="PROSITE-ProRule" id="PRU00108"/>
    </source>
</evidence>
<dbReference type="Pfam" id="PF00046">
    <property type="entry name" value="Homeodomain"/>
    <property type="match status" value="1"/>
</dbReference>
<dbReference type="InterPro" id="IPR009057">
    <property type="entry name" value="Homeodomain-like_sf"/>
</dbReference>
<dbReference type="InterPro" id="IPR020479">
    <property type="entry name" value="HD_metazoa"/>
</dbReference>
<keyword evidence="2 5" id="KW-0238">DNA-binding</keyword>
<comment type="caution">
    <text evidence="9">The sequence shown here is derived from an EMBL/GenBank/DDBJ whole genome shotgun (WGS) entry which is preliminary data.</text>
</comment>
<evidence type="ECO:0000259" key="8">
    <source>
        <dbReference type="PROSITE" id="PS50071"/>
    </source>
</evidence>
<dbReference type="InterPro" id="IPR050848">
    <property type="entry name" value="Homeobox_TF"/>
</dbReference>
<dbReference type="GO" id="GO:0003677">
    <property type="term" value="F:DNA binding"/>
    <property type="evidence" value="ECO:0007669"/>
    <property type="project" value="UniProtKB-UniRule"/>
</dbReference>
<dbReference type="InterPro" id="IPR001356">
    <property type="entry name" value="HD"/>
</dbReference>
<evidence type="ECO:0000256" key="3">
    <source>
        <dbReference type="ARBA" id="ARBA00023155"/>
    </source>
</evidence>
<evidence type="ECO:0000256" key="6">
    <source>
        <dbReference type="RuleBase" id="RU000682"/>
    </source>
</evidence>
<dbReference type="CDD" id="cd00086">
    <property type="entry name" value="homeodomain"/>
    <property type="match status" value="1"/>
</dbReference>
<feature type="compositionally biased region" description="Polar residues" evidence="7">
    <location>
        <begin position="1"/>
        <end position="20"/>
    </location>
</feature>